<feature type="compositionally biased region" description="Low complexity" evidence="11">
    <location>
        <begin position="427"/>
        <end position="439"/>
    </location>
</feature>
<comment type="subcellular location">
    <subcellularLocation>
        <location evidence="1">Cell membrane</location>
        <topology evidence="1">Multi-pass membrane protein</topology>
    </subcellularLocation>
</comment>
<dbReference type="Gene3D" id="3.10.580.10">
    <property type="entry name" value="CBS-domain"/>
    <property type="match status" value="1"/>
</dbReference>
<dbReference type="Pfam" id="PF01595">
    <property type="entry name" value="CNNM"/>
    <property type="match status" value="1"/>
</dbReference>
<dbReference type="InterPro" id="IPR051676">
    <property type="entry name" value="UPF0053_domain"/>
</dbReference>
<evidence type="ECO:0000256" key="1">
    <source>
        <dbReference type="ARBA" id="ARBA00004651"/>
    </source>
</evidence>
<keyword evidence="5" id="KW-0677">Repeat</keyword>
<comment type="caution">
    <text evidence="15">The sequence shown here is derived from an EMBL/GenBank/DDBJ whole genome shotgun (WGS) entry which is preliminary data.</text>
</comment>
<dbReference type="InterPro" id="IPR044751">
    <property type="entry name" value="Ion_transp-like_CBS"/>
</dbReference>
<keyword evidence="6 10" id="KW-1133">Transmembrane helix</keyword>
<accession>A0ABP5H467</accession>
<feature type="transmembrane region" description="Helical" evidence="12">
    <location>
        <begin position="99"/>
        <end position="120"/>
    </location>
</feature>
<dbReference type="RefSeq" id="WP_344671654.1">
    <property type="nucleotide sequence ID" value="NZ_BAAAQN010000088.1"/>
</dbReference>
<dbReference type="CDD" id="cd04590">
    <property type="entry name" value="CBS_pair_CorC_HlyC_assoc"/>
    <property type="match status" value="1"/>
</dbReference>
<keyword evidence="3" id="KW-1003">Cell membrane</keyword>
<dbReference type="PANTHER" id="PTHR43099:SF5">
    <property type="entry name" value="HLYC_CORC FAMILY TRANSPORTER"/>
    <property type="match status" value="1"/>
</dbReference>
<feature type="compositionally biased region" description="Gly residues" evidence="11">
    <location>
        <begin position="417"/>
        <end position="426"/>
    </location>
</feature>
<evidence type="ECO:0000259" key="13">
    <source>
        <dbReference type="PROSITE" id="PS51371"/>
    </source>
</evidence>
<evidence type="ECO:0000256" key="3">
    <source>
        <dbReference type="ARBA" id="ARBA00022475"/>
    </source>
</evidence>
<evidence type="ECO:0000313" key="15">
    <source>
        <dbReference type="EMBL" id="GAA2062629.1"/>
    </source>
</evidence>
<evidence type="ECO:0000256" key="7">
    <source>
        <dbReference type="ARBA" id="ARBA00023122"/>
    </source>
</evidence>
<evidence type="ECO:0000313" key="16">
    <source>
        <dbReference type="Proteomes" id="UP001500751"/>
    </source>
</evidence>
<keyword evidence="16" id="KW-1185">Reference proteome</keyword>
<sequence length="592" mass="61688">MSPILVSILVVLALILVEALFVASEIALVSLRESQVENLAQQGRRGQVVAMLVRDQNRWLATVQIGVTLAALLSSAYGAITLSESAKEGLIDAGLSKGLAGFVGIVGVTLVITFVTLVIGELAPKRLALQRAEPTALAVAPFLNRMAGFCRPIIFLLSLCTNGVVKLFGGDPSVGREAVSSEELRLMVAGNETLNSDERELIDEVFAAGDRQLREVLVPRTEVTFLDAGMPIRQAARIAASNPHSRYPVIEGSSDNVIGFVHVRDFLNPELAGRSIRLEEIARPVKMLPTSKQVLSALSEMRNESTHLAIVVDEYGGTAGIVTLEDLIEELIGDIQDEYDVGQAGTTRLVGGVMEVDGLLNLDDFLDETGIALPDGPYETAAGFMVAQLGRLPELGDEVVVALDPPRGHTAHELAHGHGGFGGHGGSHSTHSGPHGAASADDEGAEQEIQRYQLRVVEMDSRRIARIRITRLPEDGVSPAADAEDAEGEAADGAAADAESTAGDPSAGVDPTADPTVDPGADPGVASTAEPTAEPAAGTAADQAGTDPAGAASGAAKITSGGAPNTESAEGRPDGEPGQEIPGEPDQSERRI</sequence>
<dbReference type="SMART" id="SM00116">
    <property type="entry name" value="CBS"/>
    <property type="match status" value="2"/>
</dbReference>
<dbReference type="InterPro" id="IPR016169">
    <property type="entry name" value="FAD-bd_PCMH_sub2"/>
</dbReference>
<dbReference type="InterPro" id="IPR046342">
    <property type="entry name" value="CBS_dom_sf"/>
</dbReference>
<feature type="compositionally biased region" description="Low complexity" evidence="11">
    <location>
        <begin position="528"/>
        <end position="552"/>
    </location>
</feature>
<comment type="similarity">
    <text evidence="2">Belongs to the UPF0053 family.</text>
</comment>
<evidence type="ECO:0008006" key="17">
    <source>
        <dbReference type="Google" id="ProtNLM"/>
    </source>
</evidence>
<dbReference type="Pfam" id="PF03471">
    <property type="entry name" value="CorC_HlyC"/>
    <property type="match status" value="1"/>
</dbReference>
<dbReference type="Pfam" id="PF00571">
    <property type="entry name" value="CBS"/>
    <property type="match status" value="2"/>
</dbReference>
<evidence type="ECO:0000256" key="4">
    <source>
        <dbReference type="ARBA" id="ARBA00022692"/>
    </source>
</evidence>
<dbReference type="EMBL" id="BAAAQN010000088">
    <property type="protein sequence ID" value="GAA2062629.1"/>
    <property type="molecule type" value="Genomic_DNA"/>
</dbReference>
<dbReference type="PROSITE" id="PS51846">
    <property type="entry name" value="CNNM"/>
    <property type="match status" value="1"/>
</dbReference>
<evidence type="ECO:0000256" key="10">
    <source>
        <dbReference type="PROSITE-ProRule" id="PRU01193"/>
    </source>
</evidence>
<evidence type="ECO:0000256" key="5">
    <source>
        <dbReference type="ARBA" id="ARBA00022737"/>
    </source>
</evidence>
<feature type="domain" description="CBS" evidence="13">
    <location>
        <begin position="219"/>
        <end position="276"/>
    </location>
</feature>
<evidence type="ECO:0000256" key="12">
    <source>
        <dbReference type="SAM" id="Phobius"/>
    </source>
</evidence>
<reference evidence="16" key="1">
    <citation type="journal article" date="2019" name="Int. J. Syst. Evol. Microbiol.">
        <title>The Global Catalogue of Microorganisms (GCM) 10K type strain sequencing project: providing services to taxonomists for standard genome sequencing and annotation.</title>
        <authorList>
            <consortium name="The Broad Institute Genomics Platform"/>
            <consortium name="The Broad Institute Genome Sequencing Center for Infectious Disease"/>
            <person name="Wu L."/>
            <person name="Ma J."/>
        </authorList>
    </citation>
    <scope>NUCLEOTIDE SEQUENCE [LARGE SCALE GENOMIC DNA]</scope>
    <source>
        <strain evidence="16">JCM 16014</strain>
    </source>
</reference>
<keyword evidence="8 10" id="KW-0472">Membrane</keyword>
<dbReference type="SUPFAM" id="SSF54631">
    <property type="entry name" value="CBS-domain pair"/>
    <property type="match status" value="1"/>
</dbReference>
<feature type="domain" description="CBS" evidence="13">
    <location>
        <begin position="281"/>
        <end position="338"/>
    </location>
</feature>
<dbReference type="InterPro" id="IPR002550">
    <property type="entry name" value="CNNM"/>
</dbReference>
<evidence type="ECO:0000256" key="2">
    <source>
        <dbReference type="ARBA" id="ARBA00006337"/>
    </source>
</evidence>
<keyword evidence="4 10" id="KW-0812">Transmembrane</keyword>
<feature type="domain" description="CNNM transmembrane" evidence="14">
    <location>
        <begin position="1"/>
        <end position="203"/>
    </location>
</feature>
<dbReference type="Gene3D" id="3.30.465.10">
    <property type="match status" value="1"/>
</dbReference>
<dbReference type="InterPro" id="IPR005170">
    <property type="entry name" value="Transptr-assoc_dom"/>
</dbReference>
<evidence type="ECO:0000256" key="11">
    <source>
        <dbReference type="SAM" id="MobiDB-lite"/>
    </source>
</evidence>
<protein>
    <recommendedName>
        <fullName evidence="17">HlyC/CorC family transporter</fullName>
    </recommendedName>
</protein>
<dbReference type="InterPro" id="IPR000644">
    <property type="entry name" value="CBS_dom"/>
</dbReference>
<feature type="transmembrane region" description="Helical" evidence="12">
    <location>
        <begin position="59"/>
        <end position="79"/>
    </location>
</feature>
<evidence type="ECO:0000256" key="6">
    <source>
        <dbReference type="ARBA" id="ARBA00022989"/>
    </source>
</evidence>
<keyword evidence="7 9" id="KW-0129">CBS domain</keyword>
<evidence type="ECO:0000259" key="14">
    <source>
        <dbReference type="PROSITE" id="PS51846"/>
    </source>
</evidence>
<evidence type="ECO:0000256" key="9">
    <source>
        <dbReference type="PROSITE-ProRule" id="PRU00703"/>
    </source>
</evidence>
<dbReference type="SMART" id="SM01091">
    <property type="entry name" value="CorC_HlyC"/>
    <property type="match status" value="1"/>
</dbReference>
<organism evidence="15 16">
    <name type="scientific">Catenulispora yoronensis</name>
    <dbReference type="NCBI Taxonomy" id="450799"/>
    <lineage>
        <taxon>Bacteria</taxon>
        <taxon>Bacillati</taxon>
        <taxon>Actinomycetota</taxon>
        <taxon>Actinomycetes</taxon>
        <taxon>Catenulisporales</taxon>
        <taxon>Catenulisporaceae</taxon>
        <taxon>Catenulispora</taxon>
    </lineage>
</organism>
<dbReference type="PROSITE" id="PS51371">
    <property type="entry name" value="CBS"/>
    <property type="match status" value="2"/>
</dbReference>
<dbReference type="InterPro" id="IPR036318">
    <property type="entry name" value="FAD-bd_PCMH-like_sf"/>
</dbReference>
<evidence type="ECO:0000256" key="8">
    <source>
        <dbReference type="ARBA" id="ARBA00023136"/>
    </source>
</evidence>
<dbReference type="Proteomes" id="UP001500751">
    <property type="component" value="Unassembled WGS sequence"/>
</dbReference>
<dbReference type="PANTHER" id="PTHR43099">
    <property type="entry name" value="UPF0053 PROTEIN YRKA"/>
    <property type="match status" value="1"/>
</dbReference>
<feature type="region of interest" description="Disordered" evidence="11">
    <location>
        <begin position="476"/>
        <end position="592"/>
    </location>
</feature>
<name>A0ABP5H467_9ACTN</name>
<feature type="region of interest" description="Disordered" evidence="11">
    <location>
        <begin position="409"/>
        <end position="447"/>
    </location>
</feature>
<dbReference type="SUPFAM" id="SSF56176">
    <property type="entry name" value="FAD-binding/transporter-associated domain-like"/>
    <property type="match status" value="1"/>
</dbReference>
<gene>
    <name evidence="15" type="ORF">GCM10009839_87300</name>
</gene>
<proteinExistence type="inferred from homology"/>